<keyword evidence="3" id="KW-1185">Reference proteome</keyword>
<gene>
    <name evidence="2" type="ORF">AFR_02160</name>
</gene>
<reference evidence="2 3" key="1">
    <citation type="journal article" date="2014" name="J. Biotechnol.">
        <title>Complete genome sequence of the actinobacterium Actinoplanes friuliensis HAG 010964, producer of the lipopeptide antibiotic friulimycin.</title>
        <authorList>
            <person name="Ruckert C."/>
            <person name="Szczepanowski R."/>
            <person name="Albersmeier A."/>
            <person name="Goesmann A."/>
            <person name="Fischer N."/>
            <person name="Steinkamper A."/>
            <person name="Puhler A."/>
            <person name="Biener R."/>
            <person name="Schwartz D."/>
            <person name="Kalinowski J."/>
        </authorList>
    </citation>
    <scope>NUCLEOTIDE SEQUENCE [LARGE SCALE GENOMIC DNA]</scope>
    <source>
        <strain evidence="2 3">DSM 7358</strain>
    </source>
</reference>
<dbReference type="PATRIC" id="fig|1246995.3.peg.437"/>
<dbReference type="Proteomes" id="UP000017746">
    <property type="component" value="Chromosome"/>
</dbReference>
<dbReference type="KEGG" id="afs:AFR_02160"/>
<proteinExistence type="predicted"/>
<name>U5VSV1_9ACTN</name>
<dbReference type="eggNOG" id="ENOG5033HR0">
    <property type="taxonomic scope" value="Bacteria"/>
</dbReference>
<evidence type="ECO:0000313" key="3">
    <source>
        <dbReference type="Proteomes" id="UP000017746"/>
    </source>
</evidence>
<organism evidence="2 3">
    <name type="scientific">Actinoplanes friuliensis DSM 7358</name>
    <dbReference type="NCBI Taxonomy" id="1246995"/>
    <lineage>
        <taxon>Bacteria</taxon>
        <taxon>Bacillati</taxon>
        <taxon>Actinomycetota</taxon>
        <taxon>Actinomycetes</taxon>
        <taxon>Micromonosporales</taxon>
        <taxon>Micromonosporaceae</taxon>
        <taxon>Actinoplanes</taxon>
    </lineage>
</organism>
<dbReference type="EMBL" id="CP006272">
    <property type="protein sequence ID" value="AGZ38721.1"/>
    <property type="molecule type" value="Genomic_DNA"/>
</dbReference>
<keyword evidence="1" id="KW-0732">Signal</keyword>
<evidence type="ECO:0008006" key="4">
    <source>
        <dbReference type="Google" id="ProtNLM"/>
    </source>
</evidence>
<accession>U5VSV1</accession>
<evidence type="ECO:0000313" key="2">
    <source>
        <dbReference type="EMBL" id="AGZ38721.1"/>
    </source>
</evidence>
<sequence length="144" mass="16202">MLATALLALLCLPCAVAVVVCADELVARRTWTRHGRREIRALRCLERDLTSADLESRPPAPEPDMAELVADLRRLNRQRRSGPTRHSATWLAAVLEAYDERLELASRHLGLDEHLAQLEGMDREIERVRVEGLLHAAGLRLRTA</sequence>
<dbReference type="AlphaFoldDB" id="U5VSV1"/>
<dbReference type="STRING" id="1246995.AFR_02160"/>
<evidence type="ECO:0000256" key="1">
    <source>
        <dbReference type="SAM" id="SignalP"/>
    </source>
</evidence>
<feature type="signal peptide" evidence="1">
    <location>
        <begin position="1"/>
        <end position="22"/>
    </location>
</feature>
<protein>
    <recommendedName>
        <fullName evidence="4">Secreted protein</fullName>
    </recommendedName>
</protein>
<dbReference type="HOGENOM" id="CLU_135691_0_0_11"/>
<feature type="chain" id="PRO_5004665649" description="Secreted protein" evidence="1">
    <location>
        <begin position="23"/>
        <end position="144"/>
    </location>
</feature>